<organism evidence="1 2">
    <name type="scientific">Choristoneura fumiferana</name>
    <name type="common">Spruce budworm moth</name>
    <name type="synonym">Archips fumiferana</name>
    <dbReference type="NCBI Taxonomy" id="7141"/>
    <lineage>
        <taxon>Eukaryota</taxon>
        <taxon>Metazoa</taxon>
        <taxon>Ecdysozoa</taxon>
        <taxon>Arthropoda</taxon>
        <taxon>Hexapoda</taxon>
        <taxon>Insecta</taxon>
        <taxon>Pterygota</taxon>
        <taxon>Neoptera</taxon>
        <taxon>Endopterygota</taxon>
        <taxon>Lepidoptera</taxon>
        <taxon>Glossata</taxon>
        <taxon>Ditrysia</taxon>
        <taxon>Tortricoidea</taxon>
        <taxon>Tortricidae</taxon>
        <taxon>Tortricinae</taxon>
        <taxon>Choristoneura</taxon>
    </lineage>
</organism>
<dbReference type="Proteomes" id="UP001064048">
    <property type="component" value="Chromosome Z"/>
</dbReference>
<keyword evidence="2" id="KW-1185">Reference proteome</keyword>
<name>A0ACC0K4A6_CHOFU</name>
<accession>A0ACC0K4A6</accession>
<protein>
    <submittedName>
        <fullName evidence="1">Uncharacterized protein</fullName>
    </submittedName>
</protein>
<sequence>MCGITFEIDHELCGEGKHREETCINLRSDSMVRAKFPIRTGPAWELWPKPSCSERRPVPSSGTYIGWDDEAYEQRAVTEWSTRRPRVDISQARRSGVPASVTQIPLLGVNGSGIYKGNSSETMPKVSDPILPDDNITTAVFDDQLQMIEAQKNMTNLQYDQHIFYNSTFIGNETYFKEHWENITKTKADVHAILSNSHRRATCENCVLITFESALKDLDCEGQLSEIEGQTLRLSFNFPFYGHPLHNITVATGGFLYTGEHVHNWLAATQYIAPLMANFDTTLTNDSCVKLFDDAASNCLTTVSGVTVTTGGHVHNWLAATQYIAPLMANFDTTLTNDSCVKLFDDAASNCLTTVSGVTVTTGRHVHNWLAATQYIAPLMANFDTTLTNDSCVKLFDDAASNCLTTVSGVTVTTGRHVHNWLAATQYIAPLMANFDTTLTNDSCFKLFDDAASNCLTTVSGVTVTTGRHVHNWLAATQYIAPLMANFDTTLTNDSCFKLFDDAASNCLTTVSGVTVTTGRHVHNWLAATQYIAPLMANFDTTLTNDSCVKLFDDAASNCLTTVSGVTVTTGEHVHNWLAATQYIAPQMANFDTTLTNDSCVKLFDDGEKFTALWENVNLREDKAKNFTFAVTLYKNGDIVFAYKDIPVPVQLINDNDHPVKVGLSDAYRTDKMVFLMRRKTIYEYHRVSFKTHNITSNTVLRMVALPTCLQYDTCESCANHETEFNCSWCEQVRKCSSGTDRNKQDWMARSCEKLQIVNATQCPASKASNVTGDQYFTDHETGTGDHVVTIPEHVPSGLAVRAPAAPPAPAPSPIGAAVSAFAVIALVAALAAWLVYAFKNPHTRSGQMLIKYRPSQWSWRRGEARYTAATIHM</sequence>
<dbReference type="EMBL" id="CM046131">
    <property type="protein sequence ID" value="KAI8431204.1"/>
    <property type="molecule type" value="Genomic_DNA"/>
</dbReference>
<evidence type="ECO:0000313" key="2">
    <source>
        <dbReference type="Proteomes" id="UP001064048"/>
    </source>
</evidence>
<proteinExistence type="predicted"/>
<comment type="caution">
    <text evidence="1">The sequence shown here is derived from an EMBL/GenBank/DDBJ whole genome shotgun (WGS) entry which is preliminary data.</text>
</comment>
<reference evidence="1 2" key="1">
    <citation type="journal article" date="2022" name="Genome Biol. Evol.">
        <title>The Spruce Budworm Genome: Reconstructing the Evolutionary History of Antifreeze Proteins.</title>
        <authorList>
            <person name="Beliveau C."/>
            <person name="Gagne P."/>
            <person name="Picq S."/>
            <person name="Vernygora O."/>
            <person name="Keeling C.I."/>
            <person name="Pinkney K."/>
            <person name="Doucet D."/>
            <person name="Wen F."/>
            <person name="Johnston J.S."/>
            <person name="Maaroufi H."/>
            <person name="Boyle B."/>
            <person name="Laroche J."/>
            <person name="Dewar K."/>
            <person name="Juretic N."/>
            <person name="Blackburn G."/>
            <person name="Nisole A."/>
            <person name="Brunet B."/>
            <person name="Brandao M."/>
            <person name="Lumley L."/>
            <person name="Duan J."/>
            <person name="Quan G."/>
            <person name="Lucarotti C.J."/>
            <person name="Roe A.D."/>
            <person name="Sperling F.A.H."/>
            <person name="Levesque R.C."/>
            <person name="Cusson M."/>
        </authorList>
    </citation>
    <scope>NUCLEOTIDE SEQUENCE [LARGE SCALE GENOMIC DNA]</scope>
    <source>
        <strain evidence="1">Glfc:IPQL:Cfum</strain>
    </source>
</reference>
<evidence type="ECO:0000313" key="1">
    <source>
        <dbReference type="EMBL" id="KAI8431204.1"/>
    </source>
</evidence>
<gene>
    <name evidence="1" type="ORF">MSG28_001242</name>
</gene>